<keyword evidence="2 5" id="KW-0689">Ribosomal protein</keyword>
<dbReference type="GO" id="GO:0003735">
    <property type="term" value="F:structural constituent of ribosome"/>
    <property type="evidence" value="ECO:0007669"/>
    <property type="project" value="InterPro"/>
</dbReference>
<dbReference type="Proteomes" id="UP000281261">
    <property type="component" value="Unassembled WGS sequence"/>
</dbReference>
<dbReference type="InterPro" id="IPR001854">
    <property type="entry name" value="Ribosomal_uL29"/>
</dbReference>
<comment type="caution">
    <text evidence="6">The sequence shown here is derived from an EMBL/GenBank/DDBJ whole genome shotgun (WGS) entry which is preliminary data.</text>
</comment>
<organism evidence="6 7">
    <name type="scientific">candidate division Kazan bacterium</name>
    <dbReference type="NCBI Taxonomy" id="2202143"/>
    <lineage>
        <taxon>Bacteria</taxon>
        <taxon>Bacteria division Kazan-3B-28</taxon>
    </lineage>
</organism>
<evidence type="ECO:0000256" key="5">
    <source>
        <dbReference type="HAMAP-Rule" id="MF_00374"/>
    </source>
</evidence>
<reference evidence="6 7" key="1">
    <citation type="submission" date="2018-06" db="EMBL/GenBank/DDBJ databases">
        <title>Extensive metabolic versatility and redundancy in microbially diverse, dynamic hydrothermal sediments.</title>
        <authorList>
            <person name="Dombrowski N."/>
            <person name="Teske A."/>
            <person name="Baker B.J."/>
        </authorList>
    </citation>
    <scope>NUCLEOTIDE SEQUENCE [LARGE SCALE GENOMIC DNA]</scope>
    <source>
        <strain evidence="6">B79_G16</strain>
    </source>
</reference>
<dbReference type="GO" id="GO:1990904">
    <property type="term" value="C:ribonucleoprotein complex"/>
    <property type="evidence" value="ECO:0007669"/>
    <property type="project" value="UniProtKB-KW"/>
</dbReference>
<dbReference type="PROSITE" id="PS00579">
    <property type="entry name" value="RIBOSOMAL_L29"/>
    <property type="match status" value="1"/>
</dbReference>
<comment type="similarity">
    <text evidence="1 5">Belongs to the universal ribosomal protein uL29 family.</text>
</comment>
<dbReference type="NCBIfam" id="TIGR00012">
    <property type="entry name" value="L29"/>
    <property type="match status" value="1"/>
</dbReference>
<evidence type="ECO:0000256" key="1">
    <source>
        <dbReference type="ARBA" id="ARBA00009254"/>
    </source>
</evidence>
<dbReference type="EMBL" id="QMNG01000001">
    <property type="protein sequence ID" value="RLC37917.1"/>
    <property type="molecule type" value="Genomic_DNA"/>
</dbReference>
<name>A0A420ZE15_UNCK3</name>
<dbReference type="InterPro" id="IPR018254">
    <property type="entry name" value="Ribosomal_uL29_CS"/>
</dbReference>
<dbReference type="GO" id="GO:0005840">
    <property type="term" value="C:ribosome"/>
    <property type="evidence" value="ECO:0007669"/>
    <property type="project" value="UniProtKB-KW"/>
</dbReference>
<dbReference type="SUPFAM" id="SSF46561">
    <property type="entry name" value="Ribosomal protein L29 (L29p)"/>
    <property type="match status" value="1"/>
</dbReference>
<protein>
    <recommendedName>
        <fullName evidence="4 5">Large ribosomal subunit protein uL29</fullName>
    </recommendedName>
</protein>
<accession>A0A420ZE15</accession>
<dbReference type="HAMAP" id="MF_00374">
    <property type="entry name" value="Ribosomal_uL29"/>
    <property type="match status" value="1"/>
</dbReference>
<evidence type="ECO:0000313" key="7">
    <source>
        <dbReference type="Proteomes" id="UP000281261"/>
    </source>
</evidence>
<dbReference type="InterPro" id="IPR036049">
    <property type="entry name" value="Ribosomal_uL29_sf"/>
</dbReference>
<evidence type="ECO:0000256" key="4">
    <source>
        <dbReference type="ARBA" id="ARBA00035204"/>
    </source>
</evidence>
<sequence>MAKIKNKMQDYRKQSLTSLDDELNKLRHQVQELSGQLAVGKLTSHTKIRAIRKEIARIETVKQEKNILATMSHE</sequence>
<dbReference type="Pfam" id="PF00831">
    <property type="entry name" value="Ribosomal_L29"/>
    <property type="match status" value="1"/>
</dbReference>
<proteinExistence type="inferred from homology"/>
<evidence type="ECO:0000256" key="3">
    <source>
        <dbReference type="ARBA" id="ARBA00023274"/>
    </source>
</evidence>
<dbReference type="Gene3D" id="1.10.287.310">
    <property type="match status" value="1"/>
</dbReference>
<gene>
    <name evidence="5 6" type="primary">rpmC</name>
    <name evidence="6" type="ORF">DRH29_00695</name>
</gene>
<keyword evidence="3 5" id="KW-0687">Ribonucleoprotein</keyword>
<evidence type="ECO:0000313" key="6">
    <source>
        <dbReference type="EMBL" id="RLC37917.1"/>
    </source>
</evidence>
<evidence type="ECO:0000256" key="2">
    <source>
        <dbReference type="ARBA" id="ARBA00022980"/>
    </source>
</evidence>
<dbReference type="AlphaFoldDB" id="A0A420ZE15"/>
<dbReference type="GO" id="GO:0006412">
    <property type="term" value="P:translation"/>
    <property type="evidence" value="ECO:0007669"/>
    <property type="project" value="UniProtKB-UniRule"/>
</dbReference>